<evidence type="ECO:0000313" key="2">
    <source>
        <dbReference type="Proteomes" id="UP001209885"/>
    </source>
</evidence>
<dbReference type="Gene3D" id="3.40.630.40">
    <property type="entry name" value="Zn-dependent exopeptidases"/>
    <property type="match status" value="1"/>
</dbReference>
<accession>A0ABT3RMZ4</accession>
<gene>
    <name evidence="1" type="ORF">OO013_04880</name>
</gene>
<organism evidence="1 2">
    <name type="scientific">Mangrovivirga halotolerans</name>
    <dbReference type="NCBI Taxonomy" id="2993936"/>
    <lineage>
        <taxon>Bacteria</taxon>
        <taxon>Pseudomonadati</taxon>
        <taxon>Bacteroidota</taxon>
        <taxon>Cytophagia</taxon>
        <taxon>Cytophagales</taxon>
        <taxon>Mangrovivirgaceae</taxon>
        <taxon>Mangrovivirga</taxon>
    </lineage>
</organism>
<dbReference type="InterPro" id="IPR007709">
    <property type="entry name" value="N-FG_amidohydro"/>
</dbReference>
<dbReference type="Pfam" id="PF05013">
    <property type="entry name" value="FGase"/>
    <property type="match status" value="1"/>
</dbReference>
<dbReference type="RefSeq" id="WP_266055561.1">
    <property type="nucleotide sequence ID" value="NZ_JAPFQN010000003.1"/>
</dbReference>
<dbReference type="EMBL" id="JAPFQN010000003">
    <property type="protein sequence ID" value="MCX2743186.1"/>
    <property type="molecule type" value="Genomic_DNA"/>
</dbReference>
<name>A0ABT3RMZ4_9BACT</name>
<comment type="caution">
    <text evidence="1">The sequence shown here is derived from an EMBL/GenBank/DDBJ whole genome shotgun (WGS) entry which is preliminary data.</text>
</comment>
<dbReference type="SUPFAM" id="SSF53187">
    <property type="entry name" value="Zn-dependent exopeptidases"/>
    <property type="match status" value="1"/>
</dbReference>
<proteinExistence type="predicted"/>
<evidence type="ECO:0000313" key="1">
    <source>
        <dbReference type="EMBL" id="MCX2743186.1"/>
    </source>
</evidence>
<sequence>MSGIKVVITCEHGGYDIPESFRDKLDIPDDVISSHWGWDPGAYLIASDIEKAKNCPMIFSTYTRLLVDLNRSIGNKQLFSQYTNELDKSTKQEVLSNYYFPYRKRIEEFISRSIDEGDLIIHLSIHTFNTIFNDEVRDFDVGLLYDETRTLENKVCYFIRKNLLKADENLKVKYNAPYMGTDDGLTTYFRSTFPPKKYLGIEIEVNNRFFYNGEIPSISASIVSSLKGIEELNLDFDTITKFN</sequence>
<protein>
    <submittedName>
        <fullName evidence="1">N-formylglutamate amidohydrolase</fullName>
    </submittedName>
</protein>
<dbReference type="Proteomes" id="UP001209885">
    <property type="component" value="Unassembled WGS sequence"/>
</dbReference>
<reference evidence="1 2" key="1">
    <citation type="submission" date="2022-11" db="EMBL/GenBank/DDBJ databases">
        <title>The characterization of three novel Bacteroidetes species and genomic analysis of their roles in tidal elemental geochemical cycles.</title>
        <authorList>
            <person name="Ma K."/>
        </authorList>
    </citation>
    <scope>NUCLEOTIDE SEQUENCE [LARGE SCALE GENOMIC DNA]</scope>
    <source>
        <strain evidence="1 2">M17</strain>
    </source>
</reference>
<keyword evidence="2" id="KW-1185">Reference proteome</keyword>